<name>A0ABT1HLG3_STRSD</name>
<sequence length="125" mass="13599">MSGQGEIIQAADRAGFGALWLRDVPLQVDANADGWLVYPGPTAVAEGPRALGEKIARWRDLVPDGEFRPAATNEWIDLVEVLGDAFDPVDVGRSPVRPESAAHSGDPQFRNFRRNIVQKSIAPPK</sequence>
<gene>
    <name evidence="1" type="ORF">LX15_000032</name>
</gene>
<evidence type="ECO:0000313" key="2">
    <source>
        <dbReference type="Proteomes" id="UP001205311"/>
    </source>
</evidence>
<dbReference type="EMBL" id="JAMTCP010000001">
    <property type="protein sequence ID" value="MCP2256349.1"/>
    <property type="molecule type" value="Genomic_DNA"/>
</dbReference>
<proteinExistence type="predicted"/>
<evidence type="ECO:0000313" key="1">
    <source>
        <dbReference type="EMBL" id="MCP2256349.1"/>
    </source>
</evidence>
<keyword evidence="2" id="KW-1185">Reference proteome</keyword>
<protein>
    <submittedName>
        <fullName evidence="1">Uncharacterized protein</fullName>
    </submittedName>
</protein>
<accession>A0ABT1HLG3</accession>
<reference evidence="1 2" key="1">
    <citation type="submission" date="2022-06" db="EMBL/GenBank/DDBJ databases">
        <title>Genomic Encyclopedia of Archaeal and Bacterial Type Strains, Phase II (KMG-II): from individual species to whole genera.</title>
        <authorList>
            <person name="Goeker M."/>
        </authorList>
    </citation>
    <scope>NUCLEOTIDE SEQUENCE [LARGE SCALE GENOMIC DNA]</scope>
    <source>
        <strain evidence="1 2">DSM 40477</strain>
    </source>
</reference>
<dbReference type="RefSeq" id="WP_253667356.1">
    <property type="nucleotide sequence ID" value="NZ_JAMTCP010000001.1"/>
</dbReference>
<dbReference type="Proteomes" id="UP001205311">
    <property type="component" value="Unassembled WGS sequence"/>
</dbReference>
<comment type="caution">
    <text evidence="1">The sequence shown here is derived from an EMBL/GenBank/DDBJ whole genome shotgun (WGS) entry which is preliminary data.</text>
</comment>
<organism evidence="1 2">
    <name type="scientific">Streptoalloteichus tenebrarius (strain ATCC 17920 / DSM 40477 / JCM 4838 / CBS 697.72 / NBRC 16177 / NCIMB 11028 / NRRL B-12390 / A12253. 1 / ISP 5477)</name>
    <name type="common">Streptomyces tenebrarius</name>
    <dbReference type="NCBI Taxonomy" id="1933"/>
    <lineage>
        <taxon>Bacteria</taxon>
        <taxon>Bacillati</taxon>
        <taxon>Actinomycetota</taxon>
        <taxon>Actinomycetes</taxon>
        <taxon>Pseudonocardiales</taxon>
        <taxon>Pseudonocardiaceae</taxon>
        <taxon>Streptoalloteichus</taxon>
    </lineage>
</organism>